<name>A0A9W6GME0_9FUSO</name>
<dbReference type="Proteomes" id="UP001144471">
    <property type="component" value="Unassembled WGS sequence"/>
</dbReference>
<evidence type="ECO:0008006" key="3">
    <source>
        <dbReference type="Google" id="ProtNLM"/>
    </source>
</evidence>
<dbReference type="Gene3D" id="3.40.30.10">
    <property type="entry name" value="Glutaredoxin"/>
    <property type="match status" value="1"/>
</dbReference>
<evidence type="ECO:0000313" key="1">
    <source>
        <dbReference type="EMBL" id="GLI56947.1"/>
    </source>
</evidence>
<protein>
    <recommendedName>
        <fullName evidence="3">AhpC/TSA family protein</fullName>
    </recommendedName>
</protein>
<reference evidence="1" key="1">
    <citation type="submission" date="2022-12" db="EMBL/GenBank/DDBJ databases">
        <title>Reference genome sequencing for broad-spectrum identification of bacterial and archaeal isolates by mass spectrometry.</title>
        <authorList>
            <person name="Sekiguchi Y."/>
            <person name="Tourlousse D.M."/>
        </authorList>
    </citation>
    <scope>NUCLEOTIDE SEQUENCE</scope>
    <source>
        <strain evidence="1">10succ1</strain>
    </source>
</reference>
<keyword evidence="2" id="KW-1185">Reference proteome</keyword>
<comment type="caution">
    <text evidence="1">The sequence shown here is derived from an EMBL/GenBank/DDBJ whole genome shotgun (WGS) entry which is preliminary data.</text>
</comment>
<dbReference type="InterPro" id="IPR036249">
    <property type="entry name" value="Thioredoxin-like_sf"/>
</dbReference>
<dbReference type="AlphaFoldDB" id="A0A9W6GME0"/>
<dbReference type="EMBL" id="BSDY01000011">
    <property type="protein sequence ID" value="GLI56947.1"/>
    <property type="molecule type" value="Genomic_DNA"/>
</dbReference>
<gene>
    <name evidence="1" type="ORF">PM10SUCC1_24610</name>
</gene>
<dbReference type="RefSeq" id="WP_281836357.1">
    <property type="nucleotide sequence ID" value="NZ_BSDY01000011.1"/>
</dbReference>
<organism evidence="1 2">
    <name type="scientific">Propionigenium maris DSM 9537</name>
    <dbReference type="NCBI Taxonomy" id="1123000"/>
    <lineage>
        <taxon>Bacteria</taxon>
        <taxon>Fusobacteriati</taxon>
        <taxon>Fusobacteriota</taxon>
        <taxon>Fusobacteriia</taxon>
        <taxon>Fusobacteriales</taxon>
        <taxon>Fusobacteriaceae</taxon>
        <taxon>Propionigenium</taxon>
    </lineage>
</organism>
<sequence>MLKEKLDEISCKMGEQLPQEILAKLGEGLKELQDTHIEEKTIKAGEKLPDFTLVDTAGKKYTKETFKDKKMVFNFFRGSW</sequence>
<dbReference type="SUPFAM" id="SSF52833">
    <property type="entry name" value="Thioredoxin-like"/>
    <property type="match status" value="1"/>
</dbReference>
<evidence type="ECO:0000313" key="2">
    <source>
        <dbReference type="Proteomes" id="UP001144471"/>
    </source>
</evidence>
<proteinExistence type="predicted"/>
<accession>A0A9W6GME0</accession>